<reference evidence="2 3" key="1">
    <citation type="journal article" date="2018" name="Science">
        <title>The opium poppy genome and morphinan production.</title>
        <authorList>
            <person name="Guo L."/>
            <person name="Winzer T."/>
            <person name="Yang X."/>
            <person name="Li Y."/>
            <person name="Ning Z."/>
            <person name="He Z."/>
            <person name="Teodor R."/>
            <person name="Lu Y."/>
            <person name="Bowser T.A."/>
            <person name="Graham I.A."/>
            <person name="Ye K."/>
        </authorList>
    </citation>
    <scope>NUCLEOTIDE SEQUENCE [LARGE SCALE GENOMIC DNA]</scope>
    <source>
        <strain evidence="3">cv. HN1</strain>
        <tissue evidence="2">Leaves</tissue>
    </source>
</reference>
<feature type="transmembrane region" description="Helical" evidence="1">
    <location>
        <begin position="68"/>
        <end position="88"/>
    </location>
</feature>
<proteinExistence type="predicted"/>
<dbReference type="OMA" id="IYHANRY"/>
<dbReference type="OrthoDB" id="5562961at2759"/>
<dbReference type="Gramene" id="RZC82057">
    <property type="protein sequence ID" value="RZC82057"/>
    <property type="gene ID" value="C5167_044637"/>
</dbReference>
<protein>
    <recommendedName>
        <fullName evidence="4">Ceramidase</fullName>
    </recommendedName>
</protein>
<feature type="transmembrane region" description="Helical" evidence="1">
    <location>
        <begin position="20"/>
        <end position="40"/>
    </location>
</feature>
<evidence type="ECO:0000256" key="1">
    <source>
        <dbReference type="SAM" id="Phobius"/>
    </source>
</evidence>
<keyword evidence="3" id="KW-1185">Reference proteome</keyword>
<keyword evidence="1" id="KW-0472">Membrane</keyword>
<dbReference type="Proteomes" id="UP000316621">
    <property type="component" value="Chromosome 10"/>
</dbReference>
<organism evidence="2 3">
    <name type="scientific">Papaver somniferum</name>
    <name type="common">Opium poppy</name>
    <dbReference type="NCBI Taxonomy" id="3469"/>
    <lineage>
        <taxon>Eukaryota</taxon>
        <taxon>Viridiplantae</taxon>
        <taxon>Streptophyta</taxon>
        <taxon>Embryophyta</taxon>
        <taxon>Tracheophyta</taxon>
        <taxon>Spermatophyta</taxon>
        <taxon>Magnoliopsida</taxon>
        <taxon>Ranunculales</taxon>
        <taxon>Papaveraceae</taxon>
        <taxon>Papaveroideae</taxon>
        <taxon>Papaver</taxon>
    </lineage>
</organism>
<keyword evidence="1" id="KW-0812">Transmembrane</keyword>
<dbReference type="PANTHER" id="PTHR34368">
    <property type="entry name" value="OS01G0962200 PROTEIN"/>
    <property type="match status" value="1"/>
</dbReference>
<dbReference type="AlphaFoldDB" id="A0A4Y7LAM5"/>
<feature type="transmembrane region" description="Helical" evidence="1">
    <location>
        <begin position="235"/>
        <end position="258"/>
    </location>
</feature>
<dbReference type="EMBL" id="CM010724">
    <property type="protein sequence ID" value="RZC82057.1"/>
    <property type="molecule type" value="Genomic_DNA"/>
</dbReference>
<dbReference type="PANTHER" id="PTHR34368:SF2">
    <property type="entry name" value="ALKALINE PHYTOCERAMIDASE (APHC)"/>
    <property type="match status" value="1"/>
</dbReference>
<feature type="transmembrane region" description="Helical" evidence="1">
    <location>
        <begin position="181"/>
        <end position="198"/>
    </location>
</feature>
<name>A0A4Y7LAM5_PAPSO</name>
<gene>
    <name evidence="2" type="ORF">C5167_044637</name>
</gene>
<keyword evidence="1" id="KW-1133">Transmembrane helix</keyword>
<evidence type="ECO:0000313" key="3">
    <source>
        <dbReference type="Proteomes" id="UP000316621"/>
    </source>
</evidence>
<accession>A0A4Y7LAM5</accession>
<feature type="transmembrane region" description="Helical" evidence="1">
    <location>
        <begin position="151"/>
        <end position="169"/>
    </location>
</feature>
<feature type="transmembrane region" description="Helical" evidence="1">
    <location>
        <begin position="129"/>
        <end position="144"/>
    </location>
</feature>
<evidence type="ECO:0000313" key="2">
    <source>
        <dbReference type="EMBL" id="RZC82057.1"/>
    </source>
</evidence>
<feature type="transmembrane region" description="Helical" evidence="1">
    <location>
        <begin position="95"/>
        <end position="117"/>
    </location>
</feature>
<sequence>MNTKRIIMGIQPLLTKPKKVRNCIMGFFCFIILMLLAPKIPPSPNYHRFSDMRNFLGVPNTLNVITNFPFLIVGVLGFVICLQGSIFVISLRGELWGWAFFYAGIVGIAFGSAYYHLKPDDNRVVFDRLPMMVVYASLLSIFVIERVGERIGVMCLCLVLMLALVSIAYERSFDDLRLCMMFQLIPPIVIPGLAFMFPPKYTHSIYWFWAAGVYLLAKFEAFADMKIYGLDHYIISGHSLEHLCLVIIPVLLSIMLMYRSTRTPRLGDLKDCR</sequence>
<evidence type="ECO:0008006" key="4">
    <source>
        <dbReference type="Google" id="ProtNLM"/>
    </source>
</evidence>
<feature type="transmembrane region" description="Helical" evidence="1">
    <location>
        <begin position="205"/>
        <end position="223"/>
    </location>
</feature>